<evidence type="ECO:0000256" key="2">
    <source>
        <dbReference type="ARBA" id="ARBA00022763"/>
    </source>
</evidence>
<dbReference type="Proteomes" id="UP000314980">
    <property type="component" value="Unassembled WGS sequence"/>
</dbReference>
<dbReference type="Proteomes" id="UP000694890">
    <property type="component" value="Linkage group LG9"/>
</dbReference>
<dbReference type="Gene3D" id="2.170.210.10">
    <property type="entry name" value="DNA double-strand break repair and VJ recombination XRCC4, N-terminal"/>
    <property type="match status" value="1"/>
</dbReference>
<dbReference type="Gene3D" id="1.20.5.370">
    <property type="match status" value="1"/>
</dbReference>
<dbReference type="GO" id="GO:0032807">
    <property type="term" value="C:DNA ligase IV complex"/>
    <property type="evidence" value="ECO:0007669"/>
    <property type="project" value="TreeGrafter"/>
</dbReference>
<keyword evidence="4" id="KW-0234">DNA repair</keyword>
<dbReference type="CTD" id="7518"/>
<dbReference type="STRING" id="8187.ENSLCAP00010047608"/>
<accession>A0A4W6FBN9</accession>
<keyword evidence="3" id="KW-0233">DNA recombination</keyword>
<keyword evidence="11" id="KW-1185">Reference proteome</keyword>
<dbReference type="GO" id="GO:0006303">
    <property type="term" value="P:double-strand break repair via nonhomologous end joining"/>
    <property type="evidence" value="ECO:0007669"/>
    <property type="project" value="TreeGrafter"/>
</dbReference>
<evidence type="ECO:0000259" key="8">
    <source>
        <dbReference type="Pfam" id="PF06632"/>
    </source>
</evidence>
<reference evidence="12" key="2">
    <citation type="submission" date="2025-04" db="UniProtKB">
        <authorList>
            <consortium name="RefSeq"/>
        </authorList>
    </citation>
    <scope>IDENTIFICATION</scope>
    <source>
        <tissue evidence="12">Brain</tissue>
    </source>
</reference>
<dbReference type="PANTHER" id="PTHR28559:SF1">
    <property type="entry name" value="DNA REPAIR PROTEIN XRCC4"/>
    <property type="match status" value="1"/>
</dbReference>
<feature type="domain" description="XRCC4 N-terminal" evidence="8">
    <location>
        <begin position="50"/>
        <end position="152"/>
    </location>
</feature>
<keyword evidence="5" id="KW-0539">Nucleus</keyword>
<dbReference type="Pfam" id="PF21924">
    <property type="entry name" value="XRCC4_CC"/>
    <property type="match status" value="1"/>
</dbReference>
<gene>
    <name evidence="10 12" type="primary">xrcc4</name>
</gene>
<evidence type="ECO:0000259" key="9">
    <source>
        <dbReference type="Pfam" id="PF21924"/>
    </source>
</evidence>
<comment type="subcellular location">
    <subcellularLocation>
        <location evidence="1">Nucleus</location>
    </subcellularLocation>
</comment>
<feature type="compositionally biased region" description="Polar residues" evidence="7">
    <location>
        <begin position="282"/>
        <end position="299"/>
    </location>
</feature>
<evidence type="ECO:0000256" key="7">
    <source>
        <dbReference type="SAM" id="MobiDB-lite"/>
    </source>
</evidence>
<evidence type="ECO:0000313" key="12">
    <source>
        <dbReference type="RefSeq" id="XP_018550200.1"/>
    </source>
</evidence>
<dbReference type="InterPro" id="IPR038051">
    <property type="entry name" value="XRCC4-like_N_sf"/>
</dbReference>
<sequence>MQQRLPVQLLTVRTTAFSPQNKPRDGLCEAPVMHTSVREIHVSSQPDSAYFLRVDWRGRGLGSGFHLLLTDGQDAWRGEVSEAVVCAEAEELEMQTERYVQNLQQALTGTESSVSYSFTLTPSPPNHSSTVTLAYEKVQKDISFRLGSVSLKSVPEPTEAVRELLVHSLQRGNTLEHQNQDLEEENQRLRREQQRITAELKRYTGGKETLEAELYSRFVLVLNEKKAKIRSLQETVTQLQETRSSKGRKQKDSAKSDRTAGGQEEEAEDEYGGSTDEEPEEVQTTPAPTVQSRESSTAESIGRQPEGHHGRRPQSQTPLSSPRGPGPGPADLPEKEKTEQESDNAVVTSLSSEEDR</sequence>
<feature type="compositionally biased region" description="Polar residues" evidence="7">
    <location>
        <begin position="343"/>
        <end position="356"/>
    </location>
</feature>
<dbReference type="InterPro" id="IPR009089">
    <property type="entry name" value="XRCC4_N_sf"/>
</dbReference>
<dbReference type="RefSeq" id="XP_018550200.1">
    <property type="nucleotide sequence ID" value="XM_018694684.2"/>
</dbReference>
<evidence type="ECO:0000256" key="4">
    <source>
        <dbReference type="ARBA" id="ARBA00023204"/>
    </source>
</evidence>
<dbReference type="GO" id="GO:0033152">
    <property type="term" value="P:immunoglobulin V(D)J recombination"/>
    <property type="evidence" value="ECO:0007669"/>
    <property type="project" value="TreeGrafter"/>
</dbReference>
<evidence type="ECO:0000256" key="6">
    <source>
        <dbReference type="ARBA" id="ARBA00025728"/>
    </source>
</evidence>
<evidence type="ECO:0000313" key="11">
    <source>
        <dbReference type="Proteomes" id="UP000314980"/>
    </source>
</evidence>
<name>A0A4W6FBN9_LATCA</name>
<dbReference type="Ensembl" id="ENSLCAT00010048787.1">
    <property type="protein sequence ID" value="ENSLCAP00010047608.1"/>
    <property type="gene ID" value="ENSLCAG00010022123.1"/>
</dbReference>
<keyword evidence="2" id="KW-0227">DNA damage</keyword>
<dbReference type="CDD" id="cd22283">
    <property type="entry name" value="HD_XRCC4_N"/>
    <property type="match status" value="1"/>
</dbReference>
<dbReference type="OrthoDB" id="8064436at2759"/>
<dbReference type="InParanoid" id="A0A4W6FBN9"/>
<dbReference type="GO" id="GO:0010165">
    <property type="term" value="P:response to X-ray"/>
    <property type="evidence" value="ECO:0007669"/>
    <property type="project" value="TreeGrafter"/>
</dbReference>
<reference evidence="10" key="3">
    <citation type="submission" date="2025-05" db="UniProtKB">
        <authorList>
            <consortium name="Ensembl"/>
        </authorList>
    </citation>
    <scope>IDENTIFICATION</scope>
</reference>
<dbReference type="SUPFAM" id="SSF58022">
    <property type="entry name" value="XRCC4, C-terminal oligomerization domain"/>
    <property type="match status" value="1"/>
</dbReference>
<feature type="region of interest" description="Disordered" evidence="7">
    <location>
        <begin position="236"/>
        <end position="356"/>
    </location>
</feature>
<evidence type="ECO:0000256" key="5">
    <source>
        <dbReference type="ARBA" id="ARBA00023242"/>
    </source>
</evidence>
<dbReference type="PANTHER" id="PTHR28559">
    <property type="entry name" value="DNA REPAIR PROTEIN XRCC4"/>
    <property type="match status" value="1"/>
</dbReference>
<dbReference type="KEGG" id="lcf:108895768"/>
<evidence type="ECO:0000313" key="10">
    <source>
        <dbReference type="Ensembl" id="ENSLCAP00010047608.1"/>
    </source>
</evidence>
<dbReference type="GO" id="GO:0003677">
    <property type="term" value="F:DNA binding"/>
    <property type="evidence" value="ECO:0007669"/>
    <property type="project" value="InterPro"/>
</dbReference>
<organism evidence="10 11">
    <name type="scientific">Lates calcarifer</name>
    <name type="common">Barramundi</name>
    <name type="synonym">Holocentrus calcarifer</name>
    <dbReference type="NCBI Taxonomy" id="8187"/>
    <lineage>
        <taxon>Eukaryota</taxon>
        <taxon>Metazoa</taxon>
        <taxon>Chordata</taxon>
        <taxon>Craniata</taxon>
        <taxon>Vertebrata</taxon>
        <taxon>Euteleostomi</taxon>
        <taxon>Actinopterygii</taxon>
        <taxon>Neopterygii</taxon>
        <taxon>Teleostei</taxon>
        <taxon>Neoteleostei</taxon>
        <taxon>Acanthomorphata</taxon>
        <taxon>Carangaria</taxon>
        <taxon>Carangaria incertae sedis</taxon>
        <taxon>Centropomidae</taxon>
        <taxon>Lates</taxon>
    </lineage>
</organism>
<evidence type="ECO:0000256" key="1">
    <source>
        <dbReference type="ARBA" id="ARBA00004123"/>
    </source>
</evidence>
<dbReference type="InterPro" id="IPR014751">
    <property type="entry name" value="XRCC4-like_C"/>
</dbReference>
<dbReference type="InterPro" id="IPR053962">
    <property type="entry name" value="XRCC4_CC"/>
</dbReference>
<feature type="domain" description="XRCC4 coiled-coil" evidence="9">
    <location>
        <begin position="156"/>
        <end position="232"/>
    </location>
</feature>
<proteinExistence type="inferred from homology"/>
<feature type="compositionally biased region" description="Acidic residues" evidence="7">
    <location>
        <begin position="263"/>
        <end position="281"/>
    </location>
</feature>
<dbReference type="Pfam" id="PF06632">
    <property type="entry name" value="XRCC4"/>
    <property type="match status" value="1"/>
</dbReference>
<dbReference type="SUPFAM" id="SSF50809">
    <property type="entry name" value="XRCC4, N-terminal domain"/>
    <property type="match status" value="1"/>
</dbReference>
<dbReference type="GeneTree" id="ENSGT00940000166544"/>
<dbReference type="InterPro" id="IPR010585">
    <property type="entry name" value="DNA_repair_prot_XRCC4"/>
</dbReference>
<dbReference type="GO" id="GO:0005958">
    <property type="term" value="C:DNA-dependent protein kinase-DNA ligase 4 complex"/>
    <property type="evidence" value="ECO:0007669"/>
    <property type="project" value="TreeGrafter"/>
</dbReference>
<evidence type="ECO:0000256" key="3">
    <source>
        <dbReference type="ARBA" id="ARBA00023172"/>
    </source>
</evidence>
<reference evidence="11" key="1">
    <citation type="submission" date="2015-09" db="EMBL/GenBank/DDBJ databases">
        <authorList>
            <person name="Sai Rama Sridatta P."/>
        </authorList>
    </citation>
    <scope>NUCLEOTIDE SEQUENCE [LARGE SCALE GENOMIC DNA]</scope>
</reference>
<dbReference type="GeneID" id="108895768"/>
<dbReference type="AlphaFoldDB" id="A0A4W6FBN9"/>
<comment type="similarity">
    <text evidence="6">Belongs to the XRCC4-XLF family. XRCC4 subfamily.</text>
</comment>
<dbReference type="InterPro" id="IPR053961">
    <property type="entry name" value="XRCC4_N"/>
</dbReference>
<protein>
    <submittedName>
        <fullName evidence="12">DNA repair protein XRCC4 isoform X1</fullName>
    </submittedName>
    <submittedName>
        <fullName evidence="10">X-ray repair complementing defective repair in Chinese hamster cells 4</fullName>
    </submittedName>
</protein>